<gene>
    <name evidence="2" type="ORF">ZT3D7_G8390</name>
</gene>
<dbReference type="AlphaFoldDB" id="A0A1X7S231"/>
<evidence type="ECO:0000256" key="1">
    <source>
        <dbReference type="SAM" id="SignalP"/>
    </source>
</evidence>
<name>A0A1X7S231_ZYMT9</name>
<organism evidence="2 3">
    <name type="scientific">Zymoseptoria tritici (strain ST99CH_3D7)</name>
    <dbReference type="NCBI Taxonomy" id="1276538"/>
    <lineage>
        <taxon>Eukaryota</taxon>
        <taxon>Fungi</taxon>
        <taxon>Dikarya</taxon>
        <taxon>Ascomycota</taxon>
        <taxon>Pezizomycotina</taxon>
        <taxon>Dothideomycetes</taxon>
        <taxon>Dothideomycetidae</taxon>
        <taxon>Mycosphaerellales</taxon>
        <taxon>Mycosphaerellaceae</taxon>
        <taxon>Zymoseptoria</taxon>
    </lineage>
</organism>
<sequence>MQSAFAAAALFFLAGLPLALGTGCYPNDCKSCPLDRDFGAPQLYGWYAAGGPNLEYCSCVQDKPAGCA</sequence>
<protein>
    <submittedName>
        <fullName evidence="2">Uncharacterized protein</fullName>
    </submittedName>
</protein>
<evidence type="ECO:0000313" key="3">
    <source>
        <dbReference type="Proteomes" id="UP000215127"/>
    </source>
</evidence>
<feature type="chain" id="PRO_5012281886" evidence="1">
    <location>
        <begin position="22"/>
        <end position="68"/>
    </location>
</feature>
<accession>A0A1X7S231</accession>
<evidence type="ECO:0000313" key="2">
    <source>
        <dbReference type="EMBL" id="SMQ53237.1"/>
    </source>
</evidence>
<dbReference type="EMBL" id="LT853699">
    <property type="protein sequence ID" value="SMQ53237.1"/>
    <property type="molecule type" value="Genomic_DNA"/>
</dbReference>
<dbReference type="Proteomes" id="UP000215127">
    <property type="component" value="Chromosome 8"/>
</dbReference>
<keyword evidence="3" id="KW-1185">Reference proteome</keyword>
<feature type="signal peptide" evidence="1">
    <location>
        <begin position="1"/>
        <end position="21"/>
    </location>
</feature>
<reference evidence="2 3" key="1">
    <citation type="submission" date="2016-06" db="EMBL/GenBank/DDBJ databases">
        <authorList>
            <person name="Kjaerup R.B."/>
            <person name="Dalgaard T.S."/>
            <person name="Juul-Madsen H.R."/>
        </authorList>
    </citation>
    <scope>NUCLEOTIDE SEQUENCE [LARGE SCALE GENOMIC DNA]</scope>
</reference>
<proteinExistence type="predicted"/>
<keyword evidence="1" id="KW-0732">Signal</keyword>